<dbReference type="EMBL" id="CAJNDS010002481">
    <property type="protein sequence ID" value="CAE7493327.1"/>
    <property type="molecule type" value="Genomic_DNA"/>
</dbReference>
<dbReference type="PANTHER" id="PTHR10778">
    <property type="entry name" value="SOLUTE CARRIER FAMILY 35 MEMBER B"/>
    <property type="match status" value="1"/>
</dbReference>
<evidence type="ECO:0000256" key="1">
    <source>
        <dbReference type="ARBA" id="ARBA00004127"/>
    </source>
</evidence>
<feature type="region of interest" description="Disordered" evidence="7">
    <location>
        <begin position="1"/>
        <end position="26"/>
    </location>
</feature>
<evidence type="ECO:0000313" key="9">
    <source>
        <dbReference type="EMBL" id="CAE7493327.1"/>
    </source>
</evidence>
<evidence type="ECO:0000313" key="10">
    <source>
        <dbReference type="Proteomes" id="UP000604046"/>
    </source>
</evidence>
<evidence type="ECO:0000256" key="5">
    <source>
        <dbReference type="ARBA" id="ARBA00022989"/>
    </source>
</evidence>
<feature type="transmembrane region" description="Helical" evidence="8">
    <location>
        <begin position="394"/>
        <end position="416"/>
    </location>
</feature>
<evidence type="ECO:0000256" key="8">
    <source>
        <dbReference type="SAM" id="Phobius"/>
    </source>
</evidence>
<proteinExistence type="predicted"/>
<gene>
    <name evidence="9" type="primary">Efr</name>
    <name evidence="9" type="ORF">SNAT2548_LOCUS27641</name>
</gene>
<dbReference type="Pfam" id="PF08449">
    <property type="entry name" value="UAA"/>
    <property type="match status" value="1"/>
</dbReference>
<dbReference type="PANTHER" id="PTHR10778:SF4">
    <property type="entry name" value="NUCLEOTIDE SUGAR TRANSPORTER SLC35B4"/>
    <property type="match status" value="1"/>
</dbReference>
<evidence type="ECO:0000256" key="7">
    <source>
        <dbReference type="SAM" id="MobiDB-lite"/>
    </source>
</evidence>
<keyword evidence="6 8" id="KW-0472">Membrane</keyword>
<keyword evidence="2" id="KW-0813">Transport</keyword>
<name>A0A812SSI9_9DINO</name>
<dbReference type="InterPro" id="IPR013657">
    <property type="entry name" value="SCL35B1-4/HUT1"/>
</dbReference>
<keyword evidence="3" id="KW-0762">Sugar transport</keyword>
<evidence type="ECO:0000256" key="6">
    <source>
        <dbReference type="ARBA" id="ARBA00023136"/>
    </source>
</evidence>
<organism evidence="9 10">
    <name type="scientific">Symbiodinium natans</name>
    <dbReference type="NCBI Taxonomy" id="878477"/>
    <lineage>
        <taxon>Eukaryota</taxon>
        <taxon>Sar</taxon>
        <taxon>Alveolata</taxon>
        <taxon>Dinophyceae</taxon>
        <taxon>Suessiales</taxon>
        <taxon>Symbiodiniaceae</taxon>
        <taxon>Symbiodinium</taxon>
    </lineage>
</organism>
<dbReference type="Proteomes" id="UP000604046">
    <property type="component" value="Unassembled WGS sequence"/>
</dbReference>
<reference evidence="9" key="1">
    <citation type="submission" date="2021-02" db="EMBL/GenBank/DDBJ databases">
        <authorList>
            <person name="Dougan E. K."/>
            <person name="Rhodes N."/>
            <person name="Thang M."/>
            <person name="Chan C."/>
        </authorList>
    </citation>
    <scope>NUCLEOTIDE SEQUENCE</scope>
</reference>
<keyword evidence="4 8" id="KW-0812">Transmembrane</keyword>
<dbReference type="GO" id="GO:0005462">
    <property type="term" value="F:UDP-N-acetylglucosamine transmembrane transporter activity"/>
    <property type="evidence" value="ECO:0007669"/>
    <property type="project" value="TreeGrafter"/>
</dbReference>
<feature type="transmembrane region" description="Helical" evidence="8">
    <location>
        <begin position="266"/>
        <end position="286"/>
    </location>
</feature>
<accession>A0A812SSI9</accession>
<sequence length="454" mass="48306">MAAAGQDAGSVDSGDHVEMSLGAGLRQRWHPEDTMLGLPARRFNEAGLCSAPSLCLEEDAEDSTTDGNADDVGRALDDDLLDSASPLSAGAEPSTEPKFMLPDEEVQLDQEVQVPSQPSRFALGALVICCIASGCACQAPYEVLNSQDKGCAHLISLAEHVFGILVTLRCAFRPRQLPLSAHLTLAAGSIGYTQLQNAALGTKLPTLVLITIKNGNLAANIFLGKVVMKKQYGLQQLAAVLLLSSGLLLLSFVGAGAHDNGPGDSNLGSCLLGMLLLAGGLLSRAAGALAQEHWAKTHAIPVEELLFFRSLFGLPAVLMHAGPVVAHGARWVSGTYTFSWPGPWVLLSLNTATFSGEEVFRGRLELWTKKFSSEVMDYGCRVCIGHIIERTSALTANLILTFQRFISFVLSAAFFAEEEPGRWHWLGAVAVLAGTLLYAAAPACPVVSLKERRD</sequence>
<dbReference type="GO" id="GO:0005789">
    <property type="term" value="C:endoplasmic reticulum membrane"/>
    <property type="evidence" value="ECO:0007669"/>
    <property type="project" value="TreeGrafter"/>
</dbReference>
<dbReference type="GO" id="GO:0000139">
    <property type="term" value="C:Golgi membrane"/>
    <property type="evidence" value="ECO:0007669"/>
    <property type="project" value="TreeGrafter"/>
</dbReference>
<keyword evidence="5 8" id="KW-1133">Transmembrane helix</keyword>
<feature type="transmembrane region" description="Helical" evidence="8">
    <location>
        <begin position="422"/>
        <end position="449"/>
    </location>
</feature>
<dbReference type="OrthoDB" id="999962at2759"/>
<feature type="transmembrane region" description="Helical" evidence="8">
    <location>
        <begin position="237"/>
        <end position="254"/>
    </location>
</feature>
<comment type="caution">
    <text evidence="9">The sequence shown here is derived from an EMBL/GenBank/DDBJ whole genome shotgun (WGS) entry which is preliminary data.</text>
</comment>
<dbReference type="AlphaFoldDB" id="A0A812SSI9"/>
<dbReference type="GO" id="GO:0005464">
    <property type="term" value="F:UDP-xylose transmembrane transporter activity"/>
    <property type="evidence" value="ECO:0007669"/>
    <property type="project" value="TreeGrafter"/>
</dbReference>
<evidence type="ECO:0000256" key="4">
    <source>
        <dbReference type="ARBA" id="ARBA00022692"/>
    </source>
</evidence>
<comment type="subcellular location">
    <subcellularLocation>
        <location evidence="1">Endomembrane system</location>
        <topology evidence="1">Multi-pass membrane protein</topology>
    </subcellularLocation>
</comment>
<evidence type="ECO:0000256" key="2">
    <source>
        <dbReference type="ARBA" id="ARBA00022448"/>
    </source>
</evidence>
<keyword evidence="10" id="KW-1185">Reference proteome</keyword>
<protein>
    <submittedName>
        <fullName evidence="9">Efr protein</fullName>
    </submittedName>
</protein>
<evidence type="ECO:0000256" key="3">
    <source>
        <dbReference type="ARBA" id="ARBA00022597"/>
    </source>
</evidence>